<evidence type="ECO:0000256" key="4">
    <source>
        <dbReference type="ARBA" id="ARBA00023136"/>
    </source>
</evidence>
<evidence type="ECO:0000256" key="5">
    <source>
        <dbReference type="SAM" id="Phobius"/>
    </source>
</evidence>
<evidence type="ECO:0000256" key="2">
    <source>
        <dbReference type="ARBA" id="ARBA00022692"/>
    </source>
</evidence>
<evidence type="ECO:0000313" key="8">
    <source>
        <dbReference type="Proteomes" id="UP000244571"/>
    </source>
</evidence>
<sequence length="148" mass="16475">MQETVEQGLTTPARSKVVAGLLSFYGGWFGAHWFYLGRRHAWVFPVLACVLLGLASQAQVWWDTPVFFLLFIPAVAGFIEAIVLCLMSDEKFDARYNPGFVRETSTGWGPVIVASTSLLLGIIGLMFSIAHVVLHIWTRLGWLDGLNF</sequence>
<organism evidence="7 8">
    <name type="scientific">Orrella marina</name>
    <dbReference type="NCBI Taxonomy" id="2163011"/>
    <lineage>
        <taxon>Bacteria</taxon>
        <taxon>Pseudomonadati</taxon>
        <taxon>Pseudomonadota</taxon>
        <taxon>Betaproteobacteria</taxon>
        <taxon>Burkholderiales</taxon>
        <taxon>Alcaligenaceae</taxon>
        <taxon>Orrella</taxon>
    </lineage>
</organism>
<reference evidence="7 8" key="1">
    <citation type="submission" date="2018-04" db="EMBL/GenBank/DDBJ databases">
        <title>Bordetella sp. HZ20 isolated from seawater.</title>
        <authorList>
            <person name="Sun C."/>
        </authorList>
    </citation>
    <scope>NUCLEOTIDE SEQUENCE [LARGE SCALE GENOMIC DNA]</scope>
    <source>
        <strain evidence="7 8">HZ20</strain>
    </source>
</reference>
<protein>
    <recommendedName>
        <fullName evidence="6">TM2 domain-containing protein</fullName>
    </recommendedName>
</protein>
<dbReference type="GO" id="GO:0016020">
    <property type="term" value="C:membrane"/>
    <property type="evidence" value="ECO:0007669"/>
    <property type="project" value="UniProtKB-SubCell"/>
</dbReference>
<dbReference type="KEGG" id="boz:DBV39_18255"/>
<feature type="transmembrane region" description="Helical" evidence="5">
    <location>
        <begin position="17"/>
        <end position="35"/>
    </location>
</feature>
<comment type="subcellular location">
    <subcellularLocation>
        <location evidence="1">Membrane</location>
        <topology evidence="1">Multi-pass membrane protein</topology>
    </subcellularLocation>
</comment>
<feature type="transmembrane region" description="Helical" evidence="5">
    <location>
        <begin position="66"/>
        <end position="87"/>
    </location>
</feature>
<evidence type="ECO:0000256" key="3">
    <source>
        <dbReference type="ARBA" id="ARBA00022989"/>
    </source>
</evidence>
<feature type="domain" description="TM2" evidence="6">
    <location>
        <begin position="14"/>
        <end position="54"/>
    </location>
</feature>
<dbReference type="RefSeq" id="WP_108622816.1">
    <property type="nucleotide sequence ID" value="NZ_CP028901.1"/>
</dbReference>
<evidence type="ECO:0000259" key="6">
    <source>
        <dbReference type="Pfam" id="PF05154"/>
    </source>
</evidence>
<keyword evidence="8" id="KW-1185">Reference proteome</keyword>
<dbReference type="Proteomes" id="UP000244571">
    <property type="component" value="Chromosome"/>
</dbReference>
<feature type="transmembrane region" description="Helical" evidence="5">
    <location>
        <begin position="42"/>
        <end position="60"/>
    </location>
</feature>
<dbReference type="OrthoDB" id="8702870at2"/>
<dbReference type="AlphaFoldDB" id="A0A2R4XNH1"/>
<proteinExistence type="predicted"/>
<dbReference type="EMBL" id="CP028901">
    <property type="protein sequence ID" value="AWB35360.1"/>
    <property type="molecule type" value="Genomic_DNA"/>
</dbReference>
<feature type="transmembrane region" description="Helical" evidence="5">
    <location>
        <begin position="108"/>
        <end position="137"/>
    </location>
</feature>
<keyword evidence="2 5" id="KW-0812">Transmembrane</keyword>
<evidence type="ECO:0000256" key="1">
    <source>
        <dbReference type="ARBA" id="ARBA00004141"/>
    </source>
</evidence>
<dbReference type="Pfam" id="PF05154">
    <property type="entry name" value="TM2"/>
    <property type="match status" value="1"/>
</dbReference>
<gene>
    <name evidence="7" type="ORF">DBV39_18255</name>
</gene>
<keyword evidence="4 5" id="KW-0472">Membrane</keyword>
<keyword evidence="3 5" id="KW-1133">Transmembrane helix</keyword>
<name>A0A2R4XNH1_9BURK</name>
<evidence type="ECO:0000313" key="7">
    <source>
        <dbReference type="EMBL" id="AWB35360.1"/>
    </source>
</evidence>
<accession>A0A2R4XNH1</accession>
<dbReference type="InterPro" id="IPR007829">
    <property type="entry name" value="TM2"/>
</dbReference>